<dbReference type="Gene3D" id="3.40.630.40">
    <property type="entry name" value="Zn-dependent exopeptidases"/>
    <property type="match status" value="1"/>
</dbReference>
<dbReference type="Proteomes" id="UP000318616">
    <property type="component" value="Unassembled WGS sequence"/>
</dbReference>
<reference evidence="4 5" key="1">
    <citation type="submission" date="2019-01" db="EMBL/GenBank/DDBJ databases">
        <title>Coherence of Microcystis species and biogeography revealed through population genomics.</title>
        <authorList>
            <person name="Perez-Carrascal O.M."/>
            <person name="Terrat Y."/>
            <person name="Giani A."/>
            <person name="Fortin N."/>
            <person name="Tromas N."/>
            <person name="Shapiro B.J."/>
        </authorList>
    </citation>
    <scope>NUCLEOTIDE SEQUENCE [LARGE SCALE GENOMIC DNA]</scope>
    <source>
        <strain evidence="4">Mw_MB_S_20031200_S109D</strain>
    </source>
</reference>
<organism evidence="4 5">
    <name type="scientific">Microcystis wesenbergii Mw_MB_S_20031200_S109D</name>
    <dbReference type="NCBI Taxonomy" id="2486241"/>
    <lineage>
        <taxon>Bacteria</taxon>
        <taxon>Bacillati</taxon>
        <taxon>Cyanobacteriota</taxon>
        <taxon>Cyanophyceae</taxon>
        <taxon>Oscillatoriophycideae</taxon>
        <taxon>Chroococcales</taxon>
        <taxon>Microcystaceae</taxon>
        <taxon>Microcystis</taxon>
    </lineage>
</organism>
<dbReference type="InterPro" id="IPR050695">
    <property type="entry name" value="N-acetylmuramoyl_amidase_3"/>
</dbReference>
<dbReference type="GO" id="GO:0008745">
    <property type="term" value="F:N-acetylmuramoyl-L-alanine amidase activity"/>
    <property type="evidence" value="ECO:0007669"/>
    <property type="project" value="InterPro"/>
</dbReference>
<dbReference type="InterPro" id="IPR021731">
    <property type="entry name" value="AMIN_dom"/>
</dbReference>
<dbReference type="GO" id="GO:0030288">
    <property type="term" value="C:outer membrane-bounded periplasmic space"/>
    <property type="evidence" value="ECO:0007669"/>
    <property type="project" value="TreeGrafter"/>
</dbReference>
<dbReference type="CDD" id="cd02696">
    <property type="entry name" value="MurNAc-LAA"/>
    <property type="match status" value="1"/>
</dbReference>
<dbReference type="SUPFAM" id="SSF53187">
    <property type="entry name" value="Zn-dependent exopeptidases"/>
    <property type="match status" value="1"/>
</dbReference>
<evidence type="ECO:0000259" key="3">
    <source>
        <dbReference type="SMART" id="SM00646"/>
    </source>
</evidence>
<feature type="region of interest" description="Disordered" evidence="2">
    <location>
        <begin position="272"/>
        <end position="303"/>
    </location>
</feature>
<dbReference type="EMBL" id="SFAP01000018">
    <property type="protein sequence ID" value="TRV29481.1"/>
    <property type="molecule type" value="Genomic_DNA"/>
</dbReference>
<dbReference type="Gene3D" id="2.60.40.3500">
    <property type="match status" value="1"/>
</dbReference>
<proteinExistence type="predicted"/>
<evidence type="ECO:0000313" key="5">
    <source>
        <dbReference type="Proteomes" id="UP000318616"/>
    </source>
</evidence>
<feature type="region of interest" description="Disordered" evidence="2">
    <location>
        <begin position="180"/>
        <end position="199"/>
    </location>
</feature>
<feature type="region of interest" description="Disordered" evidence="2">
    <location>
        <begin position="127"/>
        <end position="168"/>
    </location>
</feature>
<feature type="region of interest" description="Disordered" evidence="2">
    <location>
        <begin position="420"/>
        <end position="453"/>
    </location>
</feature>
<feature type="compositionally biased region" description="Pro residues" evidence="2">
    <location>
        <begin position="425"/>
        <end position="448"/>
    </location>
</feature>
<dbReference type="Pfam" id="PF01520">
    <property type="entry name" value="Amidase_3"/>
    <property type="match status" value="1"/>
</dbReference>
<sequence>MRFHWLFLSALTWLLVAAPAWAGKLVFWRFDTNENRLVFTTDNRVQPRAQMITNPTRIVIDLPGIKLGQPNINRPIGNIIRSVRIGQFDAETTRLVIELAPGYTFDPQQVKIRGISPTQWTVELPEPQPISEQTEPPVTPDPTPPPDRGSTRPTPPPPVSRTDNNDDFQVTRNGLFVRLEQNGDERSIRSQRSRDGKKIEFELPGATLPSSLTGQTIPVNRYGVGDIQFSQTANQRAKISLSVNKDSPDWQALYSRFGGLVLLPRGGLGAVDNISSPPPTSATNPNPRPNNPPPKTASNPPSSNRLATISSIDLTGNNDRLLIRADLPLKANGSVNQDGVYELRIENAKLAESFRGPRFGRYSPIYQLRVRQESANRVLILVQTAAGFQLGQLNQSDGQTLALELLSSLNSSPVSQVPDFTTIPVPLPPNTGQFNPPPRPSNPTPNPPQQRNGRFLVVIDPGHGGKDPGAIGIGGLQEKDVILPISLEVTRILQQQGIDVRLTRDSDFFVTLQGRTDLANRIDADLFVSIHANSMGKGRPDVNGLEVYYFGDRRLADTIHRNIVRSVDMRDRGVRRARFYVLRTSKMPSTLVEVGFVTGAEDASKLANVNFQRQMAAAIARGIIEYIQRNLR</sequence>
<evidence type="ECO:0000313" key="4">
    <source>
        <dbReference type="EMBL" id="TRV29481.1"/>
    </source>
</evidence>
<evidence type="ECO:0000256" key="1">
    <source>
        <dbReference type="ARBA" id="ARBA00022801"/>
    </source>
</evidence>
<dbReference type="GO" id="GO:0009253">
    <property type="term" value="P:peptidoglycan catabolic process"/>
    <property type="evidence" value="ECO:0007669"/>
    <property type="project" value="InterPro"/>
</dbReference>
<name>A0A552MAJ4_9CHRO</name>
<dbReference type="SMART" id="SM00646">
    <property type="entry name" value="Ami_3"/>
    <property type="match status" value="1"/>
</dbReference>
<gene>
    <name evidence="4" type="ORF">EWV88_01310</name>
</gene>
<dbReference type="AlphaFoldDB" id="A0A552MAJ4"/>
<evidence type="ECO:0000256" key="2">
    <source>
        <dbReference type="SAM" id="MobiDB-lite"/>
    </source>
</evidence>
<feature type="compositionally biased region" description="Pro residues" evidence="2">
    <location>
        <begin position="276"/>
        <end position="295"/>
    </location>
</feature>
<dbReference type="InterPro" id="IPR002508">
    <property type="entry name" value="MurNAc-LAA_cat"/>
</dbReference>
<dbReference type="Pfam" id="PF11741">
    <property type="entry name" value="AMIN"/>
    <property type="match status" value="1"/>
</dbReference>
<dbReference type="PANTHER" id="PTHR30404:SF0">
    <property type="entry name" value="N-ACETYLMURAMOYL-L-ALANINE AMIDASE AMIC"/>
    <property type="match status" value="1"/>
</dbReference>
<keyword evidence="1" id="KW-0378">Hydrolase</keyword>
<protein>
    <submittedName>
        <fullName evidence="4">N-acetylmuramoyl-L-alanine amidase</fullName>
    </submittedName>
</protein>
<accession>A0A552MAJ4</accession>
<comment type="caution">
    <text evidence="4">The sequence shown here is derived from an EMBL/GenBank/DDBJ whole genome shotgun (WGS) entry which is preliminary data.</text>
</comment>
<feature type="compositionally biased region" description="Pro residues" evidence="2">
    <location>
        <begin position="137"/>
        <end position="159"/>
    </location>
</feature>
<feature type="domain" description="MurNAc-LAA" evidence="3">
    <location>
        <begin position="516"/>
        <end position="624"/>
    </location>
</feature>
<feature type="compositionally biased region" description="Basic and acidic residues" evidence="2">
    <location>
        <begin position="181"/>
        <end position="199"/>
    </location>
</feature>
<dbReference type="PANTHER" id="PTHR30404">
    <property type="entry name" value="N-ACETYLMURAMOYL-L-ALANINE AMIDASE"/>
    <property type="match status" value="1"/>
</dbReference>